<dbReference type="SUPFAM" id="SSF110395">
    <property type="entry name" value="CutC-like"/>
    <property type="match status" value="1"/>
</dbReference>
<protein>
    <recommendedName>
        <fullName evidence="2">Copper homeostasis protein cutC homolog</fullName>
    </recommendedName>
</protein>
<dbReference type="InterPro" id="IPR036822">
    <property type="entry name" value="CutC-like_dom_sf"/>
</dbReference>
<sequence length="198" mass="21990">MIRCRGGDDFYYSDYEMQHMLRDLKIFKDMGVDQFVFGALTDNQEIDESKCMRVLAAASPNKVTFSRAFDHTRESKRSAGILAGLGFYRVLTSGQRESVNEPGAVQIISYLVTRHSSGSDELIIMPGGGVNSGNVAAFINMGCQIVHSTCRSALQLPKIERLNKLGVSDSNCVYFSDYDVVRELKDAIMAAVHEKETE</sequence>
<accession>A0A0L7KVY2</accession>
<evidence type="ECO:0000256" key="2">
    <source>
        <dbReference type="ARBA" id="ARBA00019014"/>
    </source>
</evidence>
<gene>
    <name evidence="3" type="ORF">OBRU01_16573</name>
</gene>
<proteinExistence type="inferred from homology"/>
<dbReference type="PANTHER" id="PTHR12598:SF0">
    <property type="entry name" value="COPPER HOMEOSTASIS PROTEIN CUTC HOMOLOG"/>
    <property type="match status" value="1"/>
</dbReference>
<dbReference type="EMBL" id="JTDY01005231">
    <property type="protein sequence ID" value="KOB67226.1"/>
    <property type="molecule type" value="Genomic_DNA"/>
</dbReference>
<evidence type="ECO:0000313" key="3">
    <source>
        <dbReference type="EMBL" id="KOB67226.1"/>
    </source>
</evidence>
<name>A0A0L7KVY2_OPEBR</name>
<dbReference type="PANTHER" id="PTHR12598">
    <property type="entry name" value="COPPER HOMEOSTASIS PROTEIN CUTC"/>
    <property type="match status" value="1"/>
</dbReference>
<dbReference type="STRING" id="104452.A0A0L7KVY2"/>
<comment type="caution">
    <text evidence="3">The sequence shown here is derived from an EMBL/GenBank/DDBJ whole genome shotgun (WGS) entry which is preliminary data.</text>
</comment>
<reference evidence="3 4" key="1">
    <citation type="journal article" date="2015" name="Genome Biol. Evol.">
        <title>The genome of winter moth (Operophtera brumata) provides a genomic perspective on sexual dimorphism and phenology.</title>
        <authorList>
            <person name="Derks M.F."/>
            <person name="Smit S."/>
            <person name="Salis L."/>
            <person name="Schijlen E."/>
            <person name="Bossers A."/>
            <person name="Mateman C."/>
            <person name="Pijl A.S."/>
            <person name="de Ridder D."/>
            <person name="Groenen M.A."/>
            <person name="Visser M.E."/>
            <person name="Megens H.J."/>
        </authorList>
    </citation>
    <scope>NUCLEOTIDE SEQUENCE [LARGE SCALE GENOMIC DNA]</scope>
    <source>
        <strain evidence="3">WM2013NL</strain>
        <tissue evidence="3">Head and thorax</tissue>
    </source>
</reference>
<organism evidence="3 4">
    <name type="scientific">Operophtera brumata</name>
    <name type="common">Winter moth</name>
    <name type="synonym">Phalaena brumata</name>
    <dbReference type="NCBI Taxonomy" id="104452"/>
    <lineage>
        <taxon>Eukaryota</taxon>
        <taxon>Metazoa</taxon>
        <taxon>Ecdysozoa</taxon>
        <taxon>Arthropoda</taxon>
        <taxon>Hexapoda</taxon>
        <taxon>Insecta</taxon>
        <taxon>Pterygota</taxon>
        <taxon>Neoptera</taxon>
        <taxon>Endopterygota</taxon>
        <taxon>Lepidoptera</taxon>
        <taxon>Glossata</taxon>
        <taxon>Ditrysia</taxon>
        <taxon>Geometroidea</taxon>
        <taxon>Geometridae</taxon>
        <taxon>Larentiinae</taxon>
        <taxon>Operophtera</taxon>
    </lineage>
</organism>
<dbReference type="Proteomes" id="UP000037510">
    <property type="component" value="Unassembled WGS sequence"/>
</dbReference>
<evidence type="ECO:0000256" key="1">
    <source>
        <dbReference type="ARBA" id="ARBA00007768"/>
    </source>
</evidence>
<dbReference type="InterPro" id="IPR005627">
    <property type="entry name" value="CutC-like"/>
</dbReference>
<evidence type="ECO:0000313" key="4">
    <source>
        <dbReference type="Proteomes" id="UP000037510"/>
    </source>
</evidence>
<comment type="similarity">
    <text evidence="1">Belongs to the CutC family.</text>
</comment>
<dbReference type="AlphaFoldDB" id="A0A0L7KVY2"/>
<dbReference type="GO" id="GO:0005507">
    <property type="term" value="F:copper ion binding"/>
    <property type="evidence" value="ECO:0007669"/>
    <property type="project" value="TreeGrafter"/>
</dbReference>
<dbReference type="Gene3D" id="3.20.20.380">
    <property type="entry name" value="Copper homeostasis (CutC) domain"/>
    <property type="match status" value="1"/>
</dbReference>
<keyword evidence="4" id="KW-1185">Reference proteome</keyword>
<dbReference type="Pfam" id="PF03932">
    <property type="entry name" value="CutC"/>
    <property type="match status" value="1"/>
</dbReference>